<dbReference type="PRINTS" id="PR00248">
    <property type="entry name" value="GPCRMGR"/>
</dbReference>
<evidence type="ECO:0000256" key="2">
    <source>
        <dbReference type="ARBA" id="ARBA00010062"/>
    </source>
</evidence>
<evidence type="ECO:0000256" key="8">
    <source>
        <dbReference type="ARBA" id="ARBA00023180"/>
    </source>
</evidence>
<keyword evidence="13" id="KW-1185">Reference proteome</keyword>
<dbReference type="PANTHER" id="PTHR30483:SF38">
    <property type="entry name" value="BLR7848 PROTEIN"/>
    <property type="match status" value="1"/>
</dbReference>
<keyword evidence="5" id="KW-1133">Transmembrane helix</keyword>
<dbReference type="RefSeq" id="WP_208261196.1">
    <property type="nucleotide sequence ID" value="NZ_JAGEOJ010000019.1"/>
</dbReference>
<dbReference type="EMBL" id="JAGEOJ010000019">
    <property type="protein sequence ID" value="MBO2453177.1"/>
    <property type="molecule type" value="Genomic_DNA"/>
</dbReference>
<comment type="caution">
    <text evidence="12">The sequence shown here is derived from an EMBL/GenBank/DDBJ whole genome shotgun (WGS) entry which is preliminary data.</text>
</comment>
<dbReference type="Pfam" id="PF13458">
    <property type="entry name" value="Peripla_BP_6"/>
    <property type="match status" value="1"/>
</dbReference>
<name>A0A939PHV6_9ACTN</name>
<evidence type="ECO:0000256" key="4">
    <source>
        <dbReference type="ARBA" id="ARBA00022729"/>
    </source>
</evidence>
<reference evidence="12" key="1">
    <citation type="submission" date="2021-03" db="EMBL/GenBank/DDBJ databases">
        <authorList>
            <person name="Kanchanasin P."/>
            <person name="Saeng-In P."/>
            <person name="Phongsopitanun W."/>
            <person name="Yuki M."/>
            <person name="Kudo T."/>
            <person name="Ohkuma M."/>
            <person name="Tanasupawat S."/>
        </authorList>
    </citation>
    <scope>NUCLEOTIDE SEQUENCE</scope>
    <source>
        <strain evidence="12">GKU 128</strain>
    </source>
</reference>
<feature type="signal peptide" evidence="10">
    <location>
        <begin position="1"/>
        <end position="28"/>
    </location>
</feature>
<feature type="compositionally biased region" description="Polar residues" evidence="9">
    <location>
        <begin position="393"/>
        <end position="405"/>
    </location>
</feature>
<dbReference type="Gene3D" id="3.40.50.2300">
    <property type="match status" value="2"/>
</dbReference>
<dbReference type="InterPro" id="IPR028082">
    <property type="entry name" value="Peripla_BP_I"/>
</dbReference>
<evidence type="ECO:0000256" key="3">
    <source>
        <dbReference type="ARBA" id="ARBA00022692"/>
    </source>
</evidence>
<feature type="region of interest" description="Disordered" evidence="9">
    <location>
        <begin position="376"/>
        <end position="405"/>
    </location>
</feature>
<dbReference type="InterPro" id="IPR028081">
    <property type="entry name" value="Leu-bd"/>
</dbReference>
<keyword evidence="3" id="KW-0812">Transmembrane</keyword>
<sequence>MKSPTPAIGRRPVAATMLVAASLLPVLSACGTSAGDDKEFDVLFIGGITGPTAATVKATTTALEAAAQSVNDAGGINGRHIKLQLKNSQGDPTRAVSLLQESLSGSDQPDVVIPSASSAEALAMAPLLTRKKIVSVSFGASPLLNDPKKYPYHFQTTPNSAAQLTGLRGHLEKKGIKKLGVLVSKDEYGKGLVQAIKSQLSGSSIQVETFEFVPTDVDLSVSYRRMLASNPGFVYLDTTGEAAVRLLQARVQAGATNIPTIAGSGMSLTAGGPHKYGSAEANKNLEILVFKVEKAVPEGQQSPTFKDFFRRYSGGKPVSTSLSTPSLAWDQVRLIAAAAKRQGALDDTPKSLVKAFYGLQMPEGYWLTEKQFSFTPDKHTPTPTPDDFPFIPSSPQENGQYQIGS</sequence>
<evidence type="ECO:0000256" key="9">
    <source>
        <dbReference type="SAM" id="MobiDB-lite"/>
    </source>
</evidence>
<feature type="chain" id="PRO_5039659445" evidence="10">
    <location>
        <begin position="29"/>
        <end position="405"/>
    </location>
</feature>
<evidence type="ECO:0000256" key="10">
    <source>
        <dbReference type="SAM" id="SignalP"/>
    </source>
</evidence>
<dbReference type="AlphaFoldDB" id="A0A939PHV6"/>
<accession>A0A939PHV6</accession>
<keyword evidence="8" id="KW-0325">Glycoprotein</keyword>
<evidence type="ECO:0000256" key="1">
    <source>
        <dbReference type="ARBA" id="ARBA00004141"/>
    </source>
</evidence>
<dbReference type="SUPFAM" id="SSF53822">
    <property type="entry name" value="Periplasmic binding protein-like I"/>
    <property type="match status" value="1"/>
</dbReference>
<evidence type="ECO:0000259" key="11">
    <source>
        <dbReference type="Pfam" id="PF13458"/>
    </source>
</evidence>
<organism evidence="12 13">
    <name type="scientific">Actinomadura barringtoniae</name>
    <dbReference type="NCBI Taxonomy" id="1427535"/>
    <lineage>
        <taxon>Bacteria</taxon>
        <taxon>Bacillati</taxon>
        <taxon>Actinomycetota</taxon>
        <taxon>Actinomycetes</taxon>
        <taxon>Streptosporangiales</taxon>
        <taxon>Thermomonosporaceae</taxon>
        <taxon>Actinomadura</taxon>
    </lineage>
</organism>
<dbReference type="InterPro" id="IPR051010">
    <property type="entry name" value="BCAA_transport"/>
</dbReference>
<dbReference type="PANTHER" id="PTHR30483">
    <property type="entry name" value="LEUCINE-SPECIFIC-BINDING PROTEIN"/>
    <property type="match status" value="1"/>
</dbReference>
<keyword evidence="7" id="KW-0675">Receptor</keyword>
<evidence type="ECO:0000256" key="5">
    <source>
        <dbReference type="ARBA" id="ARBA00022989"/>
    </source>
</evidence>
<comment type="similarity">
    <text evidence="2">Belongs to the leucine-binding protein family.</text>
</comment>
<keyword evidence="6" id="KW-0472">Membrane</keyword>
<dbReference type="GO" id="GO:0004930">
    <property type="term" value="F:G protein-coupled receptor activity"/>
    <property type="evidence" value="ECO:0007669"/>
    <property type="project" value="InterPro"/>
</dbReference>
<evidence type="ECO:0000256" key="6">
    <source>
        <dbReference type="ARBA" id="ARBA00023136"/>
    </source>
</evidence>
<dbReference type="PROSITE" id="PS51257">
    <property type="entry name" value="PROKAR_LIPOPROTEIN"/>
    <property type="match status" value="1"/>
</dbReference>
<feature type="domain" description="Leucine-binding protein" evidence="11">
    <location>
        <begin position="44"/>
        <end position="379"/>
    </location>
</feature>
<gene>
    <name evidence="12" type="ORF">J4573_39210</name>
</gene>
<evidence type="ECO:0000256" key="7">
    <source>
        <dbReference type="ARBA" id="ARBA00023170"/>
    </source>
</evidence>
<proteinExistence type="inferred from homology"/>
<keyword evidence="4 10" id="KW-0732">Signal</keyword>
<dbReference type="Proteomes" id="UP000669179">
    <property type="component" value="Unassembled WGS sequence"/>
</dbReference>
<dbReference type="InterPro" id="IPR000337">
    <property type="entry name" value="GPCR_3"/>
</dbReference>
<protein>
    <submittedName>
        <fullName evidence="12">ABC transporter substrate-binding protein</fullName>
    </submittedName>
</protein>
<comment type="subcellular location">
    <subcellularLocation>
        <location evidence="1">Membrane</location>
        <topology evidence="1">Multi-pass membrane protein</topology>
    </subcellularLocation>
</comment>
<evidence type="ECO:0000313" key="12">
    <source>
        <dbReference type="EMBL" id="MBO2453177.1"/>
    </source>
</evidence>
<evidence type="ECO:0000313" key="13">
    <source>
        <dbReference type="Proteomes" id="UP000669179"/>
    </source>
</evidence>
<dbReference type="GO" id="GO:0016020">
    <property type="term" value="C:membrane"/>
    <property type="evidence" value="ECO:0007669"/>
    <property type="project" value="UniProtKB-SubCell"/>
</dbReference>